<evidence type="ECO:0000256" key="1">
    <source>
        <dbReference type="SAM" id="MobiDB-lite"/>
    </source>
</evidence>
<evidence type="ECO:0000256" key="2">
    <source>
        <dbReference type="SAM" id="SignalP"/>
    </source>
</evidence>
<dbReference type="STRING" id="551995.SAMN05192574_118102"/>
<gene>
    <name evidence="3" type="ORF">SAMN05192574_118102</name>
</gene>
<accession>A0A1H8U9C7</accession>
<name>A0A1H8U9C7_9SPHI</name>
<dbReference type="EMBL" id="FOCL01000018">
    <property type="protein sequence ID" value="SEO99819.1"/>
    <property type="molecule type" value="Genomic_DNA"/>
</dbReference>
<dbReference type="AlphaFoldDB" id="A0A1H8U9C7"/>
<protein>
    <recommendedName>
        <fullName evidence="5">Lipoprotein</fullName>
    </recommendedName>
</protein>
<dbReference type="OrthoDB" id="9869742at2"/>
<evidence type="ECO:0008006" key="5">
    <source>
        <dbReference type="Google" id="ProtNLM"/>
    </source>
</evidence>
<dbReference type="Proteomes" id="UP000198942">
    <property type="component" value="Unassembled WGS sequence"/>
</dbReference>
<feature type="compositionally biased region" description="Basic and acidic residues" evidence="1">
    <location>
        <begin position="54"/>
        <end position="65"/>
    </location>
</feature>
<keyword evidence="4" id="KW-1185">Reference proteome</keyword>
<feature type="region of interest" description="Disordered" evidence="1">
    <location>
        <begin position="21"/>
        <end position="85"/>
    </location>
</feature>
<evidence type="ECO:0000313" key="4">
    <source>
        <dbReference type="Proteomes" id="UP000198942"/>
    </source>
</evidence>
<dbReference type="RefSeq" id="WP_091221198.1">
    <property type="nucleotide sequence ID" value="NZ_FOCL01000018.1"/>
</dbReference>
<feature type="compositionally biased region" description="Polar residues" evidence="1">
    <location>
        <begin position="66"/>
        <end position="85"/>
    </location>
</feature>
<proteinExistence type="predicted"/>
<sequence length="85" mass="8905">MKALKLIAFFAMSAFALTACNPNDRNKKLNGSTDTTATFKAGSGVQPDTNTINDQRKAARKDTLKGDTNGNGNADPSGSSSKSNH</sequence>
<feature type="chain" id="PRO_5011795022" description="Lipoprotein" evidence="2">
    <location>
        <begin position="19"/>
        <end position="85"/>
    </location>
</feature>
<evidence type="ECO:0000313" key="3">
    <source>
        <dbReference type="EMBL" id="SEO99819.1"/>
    </source>
</evidence>
<feature type="signal peptide" evidence="2">
    <location>
        <begin position="1"/>
        <end position="18"/>
    </location>
</feature>
<feature type="compositionally biased region" description="Polar residues" evidence="1">
    <location>
        <begin position="29"/>
        <end position="38"/>
    </location>
</feature>
<organism evidence="3 4">
    <name type="scientific">Mucilaginibacter gossypiicola</name>
    <dbReference type="NCBI Taxonomy" id="551995"/>
    <lineage>
        <taxon>Bacteria</taxon>
        <taxon>Pseudomonadati</taxon>
        <taxon>Bacteroidota</taxon>
        <taxon>Sphingobacteriia</taxon>
        <taxon>Sphingobacteriales</taxon>
        <taxon>Sphingobacteriaceae</taxon>
        <taxon>Mucilaginibacter</taxon>
    </lineage>
</organism>
<dbReference type="PROSITE" id="PS51257">
    <property type="entry name" value="PROKAR_LIPOPROTEIN"/>
    <property type="match status" value="1"/>
</dbReference>
<keyword evidence="2" id="KW-0732">Signal</keyword>
<reference evidence="4" key="1">
    <citation type="submission" date="2016-10" db="EMBL/GenBank/DDBJ databases">
        <authorList>
            <person name="Varghese N."/>
            <person name="Submissions S."/>
        </authorList>
    </citation>
    <scope>NUCLEOTIDE SEQUENCE [LARGE SCALE GENOMIC DNA]</scope>
    <source>
        <strain evidence="4">Gh-48</strain>
    </source>
</reference>